<reference evidence="1 2" key="1">
    <citation type="submission" date="2018-09" db="EMBL/GenBank/DDBJ databases">
        <title>Cohnella cavernae sp. nov., isolated from a karst cave.</title>
        <authorList>
            <person name="Zhu H."/>
        </authorList>
    </citation>
    <scope>NUCLEOTIDE SEQUENCE [LARGE SCALE GENOMIC DNA]</scope>
    <source>
        <strain evidence="1 2">K2E09-144</strain>
    </source>
</reference>
<dbReference type="Proteomes" id="UP000266340">
    <property type="component" value="Unassembled WGS sequence"/>
</dbReference>
<evidence type="ECO:0000313" key="1">
    <source>
        <dbReference type="EMBL" id="RIE00173.1"/>
    </source>
</evidence>
<dbReference type="EMBL" id="QXJM01000063">
    <property type="protein sequence ID" value="RIE00173.1"/>
    <property type="molecule type" value="Genomic_DNA"/>
</dbReference>
<name>A0A398CBL6_9BACL</name>
<feature type="non-terminal residue" evidence="1">
    <location>
        <position position="69"/>
    </location>
</feature>
<dbReference type="RefSeq" id="WP_233568242.1">
    <property type="nucleotide sequence ID" value="NZ_QXJM01000063.1"/>
</dbReference>
<comment type="caution">
    <text evidence="1">The sequence shown here is derived from an EMBL/GenBank/DDBJ whole genome shotgun (WGS) entry which is preliminary data.</text>
</comment>
<organism evidence="1 2">
    <name type="scientific">Cohnella faecalis</name>
    <dbReference type="NCBI Taxonomy" id="2315694"/>
    <lineage>
        <taxon>Bacteria</taxon>
        <taxon>Bacillati</taxon>
        <taxon>Bacillota</taxon>
        <taxon>Bacilli</taxon>
        <taxon>Bacillales</taxon>
        <taxon>Paenibacillaceae</taxon>
        <taxon>Cohnella</taxon>
    </lineage>
</organism>
<protein>
    <submittedName>
        <fullName evidence="1">Uncharacterized protein</fullName>
    </submittedName>
</protein>
<dbReference type="AlphaFoldDB" id="A0A398CBL6"/>
<sequence length="69" mass="8243">MKSAAIWRRWRDRATMWSPRPTFRDVAQPVPEGIRPEALPYPFREDERIAAAFDSKLDDDELDFNQLMY</sequence>
<evidence type="ECO:0000313" key="2">
    <source>
        <dbReference type="Proteomes" id="UP000266340"/>
    </source>
</evidence>
<proteinExistence type="predicted"/>
<accession>A0A398CBL6</accession>
<keyword evidence="2" id="KW-1185">Reference proteome</keyword>
<gene>
    <name evidence="1" type="ORF">D3H35_29465</name>
</gene>